<keyword evidence="3" id="KW-0804">Transcription</keyword>
<dbReference type="Proteomes" id="UP000094463">
    <property type="component" value="Chromosome"/>
</dbReference>
<dbReference type="InterPro" id="IPR000792">
    <property type="entry name" value="Tscrpt_reg_LuxR_C"/>
</dbReference>
<dbReference type="Pfam" id="PF00196">
    <property type="entry name" value="GerE"/>
    <property type="match status" value="1"/>
</dbReference>
<dbReference type="PROSITE" id="PS50043">
    <property type="entry name" value="HTH_LUXR_2"/>
    <property type="match status" value="1"/>
</dbReference>
<dbReference type="PRINTS" id="PR00038">
    <property type="entry name" value="HTHLUXR"/>
</dbReference>
<dbReference type="PANTHER" id="PTHR44688:SF16">
    <property type="entry name" value="DNA-BINDING TRANSCRIPTIONAL ACTIVATOR DEVR_DOSR"/>
    <property type="match status" value="1"/>
</dbReference>
<dbReference type="RefSeq" id="WP_069363865.1">
    <property type="nucleotide sequence ID" value="NZ_CP012502.1"/>
</dbReference>
<dbReference type="SUPFAM" id="SSF46894">
    <property type="entry name" value="C-terminal effector domain of the bipartite response regulators"/>
    <property type="match status" value="1"/>
</dbReference>
<dbReference type="InterPro" id="IPR036388">
    <property type="entry name" value="WH-like_DNA-bd_sf"/>
</dbReference>
<proteinExistence type="predicted"/>
<evidence type="ECO:0000256" key="1">
    <source>
        <dbReference type="ARBA" id="ARBA00023015"/>
    </source>
</evidence>
<keyword evidence="1" id="KW-0805">Transcription regulation</keyword>
<evidence type="ECO:0000313" key="5">
    <source>
        <dbReference type="EMBL" id="AOM81720.1"/>
    </source>
</evidence>
<feature type="domain" description="HTH luxR-type" evidence="4">
    <location>
        <begin position="602"/>
        <end position="667"/>
    </location>
</feature>
<protein>
    <recommendedName>
        <fullName evidence="4">HTH luxR-type domain-containing protein</fullName>
    </recommendedName>
</protein>
<dbReference type="Gene3D" id="1.10.10.10">
    <property type="entry name" value="Winged helix-like DNA-binding domain superfamily/Winged helix DNA-binding domain"/>
    <property type="match status" value="1"/>
</dbReference>
<dbReference type="InterPro" id="IPR016032">
    <property type="entry name" value="Sig_transdc_resp-reg_C-effctor"/>
</dbReference>
<dbReference type="GO" id="GO:0003677">
    <property type="term" value="F:DNA binding"/>
    <property type="evidence" value="ECO:0007669"/>
    <property type="project" value="UniProtKB-KW"/>
</dbReference>
<evidence type="ECO:0000256" key="2">
    <source>
        <dbReference type="ARBA" id="ARBA00023125"/>
    </source>
</evidence>
<keyword evidence="2" id="KW-0238">DNA-binding</keyword>
<keyword evidence="6" id="KW-1185">Reference proteome</keyword>
<dbReference type="STRING" id="632773.BBEV_0326"/>
<evidence type="ECO:0000313" key="6">
    <source>
        <dbReference type="Proteomes" id="UP000094463"/>
    </source>
</evidence>
<accession>A0A1D7QRU6</accession>
<evidence type="ECO:0000259" key="4">
    <source>
        <dbReference type="PROSITE" id="PS50043"/>
    </source>
</evidence>
<name>A0A1D7QRU6_9BACI</name>
<gene>
    <name evidence="5" type="ORF">BBEV_0326</name>
</gene>
<dbReference type="SMART" id="SM00421">
    <property type="entry name" value="HTH_LUXR"/>
    <property type="match status" value="1"/>
</dbReference>
<dbReference type="InterPro" id="IPR027417">
    <property type="entry name" value="P-loop_NTPase"/>
</dbReference>
<dbReference type="AlphaFoldDB" id="A0A1D7QRU6"/>
<reference evidence="5 6" key="1">
    <citation type="submission" date="2015-08" db="EMBL/GenBank/DDBJ databases">
        <title>The complete genome sequence of Bacillus beveridgei MLTeJB.</title>
        <authorList>
            <person name="Hanson T.E."/>
            <person name="Mesa C."/>
            <person name="Basesman S.M."/>
            <person name="Oremland R.S."/>
        </authorList>
    </citation>
    <scope>NUCLEOTIDE SEQUENCE [LARGE SCALE GENOMIC DNA]</scope>
    <source>
        <strain evidence="5 6">MLTeJB</strain>
    </source>
</reference>
<evidence type="ECO:0000256" key="3">
    <source>
        <dbReference type="ARBA" id="ARBA00023163"/>
    </source>
</evidence>
<dbReference type="GO" id="GO:0006355">
    <property type="term" value="P:regulation of DNA-templated transcription"/>
    <property type="evidence" value="ECO:0007669"/>
    <property type="project" value="InterPro"/>
</dbReference>
<sequence>MQKHEVNQRPLTEPAPIGRVQEFEVFEAFRRCDETRILNMHGQGGIGKTYLLHAFERRSFHYGDTFIRMDSLDFTHTPQDFVRHLNLLLGSYIAPVKEADPSMFEVKQKLTELSQSTQVIIAIDNYEKMAEIDRWFRQFFLTHSDPAVKVIISGRLPLQGEWVEFPVWAAKIRTMPLRFFNREEITAFLKQQNITEQSTIHSLHDFTEGHPLALTLAGMSAKENGALGSYVNGDSIQQVLLTLTRRWLEEVESDALLELIEAAAMVRYFNQHTLSEILERNVPYQQFIALTNLSFVQRLKEHWSIHELIQDAIKVDLVQRSPERYNRLKQKVIGYYKKRLIKTKHPDDIAMFFYHIGDELIQSVFFHSKPTSGRKFYLEQVDEYNFDDVLHFYEKKKDDVSVSKAQFYNRVSNQTFRFFASYEHNKTELELIGPDYIRKMGLDSTKLLRDYTGQIHAMSIVVPVHHGTIHALTDEPVSRAYFRQLSKADWDNLNRPKDDTKAYFIRFLDYVDPGDHDARIALMYDLLPLLLTGAKIIVSSPLPFFQALVKSFGFSEIPAAQHDDFGPDSISRTYELDLAADQLAEYMSSLTEDVTETNHYRHAADCLQLTGREGEILTLIMEGFSNSAIAKKLFVAEITVKKHNSRIFAKAGVKNRAQLVKKVMEQSQ</sequence>
<dbReference type="SUPFAM" id="SSF52540">
    <property type="entry name" value="P-loop containing nucleoside triphosphate hydrolases"/>
    <property type="match status" value="1"/>
</dbReference>
<dbReference type="CDD" id="cd06170">
    <property type="entry name" value="LuxR_C_like"/>
    <property type="match status" value="1"/>
</dbReference>
<dbReference type="Gene3D" id="3.40.50.300">
    <property type="entry name" value="P-loop containing nucleotide triphosphate hydrolases"/>
    <property type="match status" value="1"/>
</dbReference>
<dbReference type="KEGG" id="bbev:BBEV_0326"/>
<dbReference type="PROSITE" id="PS00622">
    <property type="entry name" value="HTH_LUXR_1"/>
    <property type="match status" value="1"/>
</dbReference>
<dbReference type="EMBL" id="CP012502">
    <property type="protein sequence ID" value="AOM81720.1"/>
    <property type="molecule type" value="Genomic_DNA"/>
</dbReference>
<dbReference type="PANTHER" id="PTHR44688">
    <property type="entry name" value="DNA-BINDING TRANSCRIPTIONAL ACTIVATOR DEVR_DOSR"/>
    <property type="match status" value="1"/>
</dbReference>
<organism evidence="5 6">
    <name type="scientific">Salisediminibacterium beveridgei</name>
    <dbReference type="NCBI Taxonomy" id="632773"/>
    <lineage>
        <taxon>Bacteria</taxon>
        <taxon>Bacillati</taxon>
        <taxon>Bacillota</taxon>
        <taxon>Bacilli</taxon>
        <taxon>Bacillales</taxon>
        <taxon>Bacillaceae</taxon>
        <taxon>Salisediminibacterium</taxon>
    </lineage>
</organism>